<keyword evidence="4 6" id="KW-0378">Hydrolase</keyword>
<proteinExistence type="inferred from homology"/>
<dbReference type="Proteomes" id="UP000478090">
    <property type="component" value="Unassembled WGS sequence"/>
</dbReference>
<dbReference type="SUPFAM" id="SSF56601">
    <property type="entry name" value="beta-lactamase/transpeptidase-like"/>
    <property type="match status" value="1"/>
</dbReference>
<dbReference type="PANTHER" id="PTHR35333">
    <property type="entry name" value="BETA-LACTAMASE"/>
    <property type="match status" value="1"/>
</dbReference>
<evidence type="ECO:0000256" key="4">
    <source>
        <dbReference type="ARBA" id="ARBA00022801"/>
    </source>
</evidence>
<comment type="catalytic activity">
    <reaction evidence="1 6">
        <text>a beta-lactam + H2O = a substituted beta-amino acid</text>
        <dbReference type="Rhea" id="RHEA:20401"/>
        <dbReference type="ChEBI" id="CHEBI:15377"/>
        <dbReference type="ChEBI" id="CHEBI:35627"/>
        <dbReference type="ChEBI" id="CHEBI:140347"/>
        <dbReference type="EC" id="3.5.2.6"/>
    </reaction>
</comment>
<dbReference type="PANTHER" id="PTHR35333:SF3">
    <property type="entry name" value="BETA-LACTAMASE-TYPE TRANSPEPTIDASE FOLD CONTAINING PROTEIN"/>
    <property type="match status" value="1"/>
</dbReference>
<dbReference type="InterPro" id="IPR045155">
    <property type="entry name" value="Beta-lactam_cat"/>
</dbReference>
<feature type="chain" id="PRO_5045696054" description="Beta-lactamase" evidence="7">
    <location>
        <begin position="27"/>
        <end position="298"/>
    </location>
</feature>
<dbReference type="NCBIfam" id="NF033103">
    <property type="entry name" value="bla_class_A"/>
    <property type="match status" value="1"/>
</dbReference>
<dbReference type="EMBL" id="WWCM01000004">
    <property type="protein sequence ID" value="MYM39359.1"/>
    <property type="molecule type" value="Genomic_DNA"/>
</dbReference>
<feature type="signal peptide" evidence="7">
    <location>
        <begin position="1"/>
        <end position="26"/>
    </location>
</feature>
<dbReference type="PRINTS" id="PR00118">
    <property type="entry name" value="BLACTAMASEA"/>
</dbReference>
<evidence type="ECO:0000256" key="1">
    <source>
        <dbReference type="ARBA" id="ARBA00001526"/>
    </source>
</evidence>
<comment type="caution">
    <text evidence="9">The sequence shown here is derived from an EMBL/GenBank/DDBJ whole genome shotgun (WGS) entry which is preliminary data.</text>
</comment>
<dbReference type="InterPro" id="IPR023650">
    <property type="entry name" value="Beta-lactam_class-A_AS"/>
</dbReference>
<name>A0ABW9VIB0_9BURK</name>
<dbReference type="PROSITE" id="PS00146">
    <property type="entry name" value="BETA_LACTAMASE_A"/>
    <property type="match status" value="1"/>
</dbReference>
<evidence type="ECO:0000256" key="5">
    <source>
        <dbReference type="ARBA" id="ARBA00023251"/>
    </source>
</evidence>
<dbReference type="EC" id="3.5.2.6" evidence="3 6"/>
<reference evidence="9 10" key="1">
    <citation type="submission" date="2019-12" db="EMBL/GenBank/DDBJ databases">
        <title>Novel species isolated from a subtropical stream in China.</title>
        <authorList>
            <person name="Lu H."/>
        </authorList>
    </citation>
    <scope>NUCLEOTIDE SEQUENCE [LARGE SCALE GENOMIC DNA]</scope>
    <source>
        <strain evidence="9 10">CY13W</strain>
    </source>
</reference>
<protein>
    <recommendedName>
        <fullName evidence="3 6">Beta-lactamase</fullName>
        <ecNumber evidence="3 6">3.5.2.6</ecNumber>
    </recommendedName>
</protein>
<keyword evidence="5 6" id="KW-0046">Antibiotic resistance</keyword>
<evidence type="ECO:0000313" key="9">
    <source>
        <dbReference type="EMBL" id="MYM39359.1"/>
    </source>
</evidence>
<dbReference type="Gene3D" id="3.40.710.10">
    <property type="entry name" value="DD-peptidase/beta-lactamase superfamily"/>
    <property type="match status" value="1"/>
</dbReference>
<evidence type="ECO:0000256" key="6">
    <source>
        <dbReference type="RuleBase" id="RU361140"/>
    </source>
</evidence>
<accession>A0ABW9VIB0</accession>
<keyword evidence="7" id="KW-0732">Signal</keyword>
<dbReference type="InterPro" id="IPR000871">
    <property type="entry name" value="Beta-lactam_class-A"/>
</dbReference>
<evidence type="ECO:0000313" key="10">
    <source>
        <dbReference type="Proteomes" id="UP000478090"/>
    </source>
</evidence>
<comment type="similarity">
    <text evidence="2 6">Belongs to the class-A beta-lactamase family.</text>
</comment>
<evidence type="ECO:0000256" key="7">
    <source>
        <dbReference type="SAM" id="SignalP"/>
    </source>
</evidence>
<sequence length="298" mass="31545">MPHLIARRSLRRSLLLALAAAPFARAAEVLENPAAGVPSPADALLTRLESDAGGRLGVFALNTADGQHAQHRADERFPFCSTFKLMLAGAILARGPALLKQRIRYSSSDLVSYSPISGKYAGKGMTVAALCAATLQYSDNTAANLLIQQLGGVAAVTAFARSIGDQAFRLDRMETQLNTALPGDLRDTTTPAAMAESLNRLVLGDALAPLARKQLKDWLLGNTTGDTRIRAGVPSGWLVGDKTGTGDYGSTNDIGIIWPPGKAPIVLAVYYTQQGKDDKARSEVIAEAARIALAAFKF</sequence>
<evidence type="ECO:0000256" key="3">
    <source>
        <dbReference type="ARBA" id="ARBA00012865"/>
    </source>
</evidence>
<feature type="domain" description="Beta-lactamase class A catalytic" evidence="8">
    <location>
        <begin position="57"/>
        <end position="270"/>
    </location>
</feature>
<dbReference type="InterPro" id="IPR012338">
    <property type="entry name" value="Beta-lactam/transpept-like"/>
</dbReference>
<dbReference type="Pfam" id="PF13354">
    <property type="entry name" value="Beta-lactamase2"/>
    <property type="match status" value="1"/>
</dbReference>
<gene>
    <name evidence="9" type="primary">bla</name>
    <name evidence="9" type="ORF">GTP27_08450</name>
</gene>
<evidence type="ECO:0000259" key="8">
    <source>
        <dbReference type="Pfam" id="PF13354"/>
    </source>
</evidence>
<evidence type="ECO:0000256" key="2">
    <source>
        <dbReference type="ARBA" id="ARBA00009009"/>
    </source>
</evidence>
<organism evidence="9 10">
    <name type="scientific">Duganella qianjiadongensis</name>
    <dbReference type="NCBI Taxonomy" id="2692176"/>
    <lineage>
        <taxon>Bacteria</taxon>
        <taxon>Pseudomonadati</taxon>
        <taxon>Pseudomonadota</taxon>
        <taxon>Betaproteobacteria</taxon>
        <taxon>Burkholderiales</taxon>
        <taxon>Oxalobacteraceae</taxon>
        <taxon>Telluria group</taxon>
        <taxon>Duganella</taxon>
    </lineage>
</organism>
<keyword evidence="10" id="KW-1185">Reference proteome</keyword>